<keyword evidence="5" id="KW-0539">Nucleus</keyword>
<dbReference type="OrthoDB" id="1888929at2759"/>
<evidence type="ECO:0000256" key="4">
    <source>
        <dbReference type="ARBA" id="ARBA00023163"/>
    </source>
</evidence>
<evidence type="ECO:0000313" key="8">
    <source>
        <dbReference type="EMBL" id="KAD4178408.1"/>
    </source>
</evidence>
<accession>A0A5N6MVL0</accession>
<protein>
    <recommendedName>
        <fullName evidence="7">WRKY domain-containing protein</fullName>
    </recommendedName>
</protein>
<comment type="subcellular location">
    <subcellularLocation>
        <location evidence="1">Nucleus</location>
    </subcellularLocation>
</comment>
<keyword evidence="3" id="KW-0238">DNA-binding</keyword>
<evidence type="ECO:0000313" key="9">
    <source>
        <dbReference type="Proteomes" id="UP000326396"/>
    </source>
</evidence>
<dbReference type="InterPro" id="IPR003657">
    <property type="entry name" value="WRKY_dom"/>
</dbReference>
<dbReference type="AlphaFoldDB" id="A0A5N6MVL0"/>
<keyword evidence="9" id="KW-1185">Reference proteome</keyword>
<dbReference type="Proteomes" id="UP000326396">
    <property type="component" value="Linkage Group LG4"/>
</dbReference>
<dbReference type="SMART" id="SM00774">
    <property type="entry name" value="WRKY"/>
    <property type="match status" value="1"/>
</dbReference>
<dbReference type="GO" id="GO:0000976">
    <property type="term" value="F:transcription cis-regulatory region binding"/>
    <property type="evidence" value="ECO:0007669"/>
    <property type="project" value="TreeGrafter"/>
</dbReference>
<dbReference type="InterPro" id="IPR044810">
    <property type="entry name" value="WRKY_plant"/>
</dbReference>
<dbReference type="Pfam" id="PF03106">
    <property type="entry name" value="WRKY"/>
    <property type="match status" value="1"/>
</dbReference>
<comment type="caution">
    <text evidence="8">The sequence shown here is derived from an EMBL/GenBank/DDBJ whole genome shotgun (WGS) entry which is preliminary data.</text>
</comment>
<dbReference type="InterPro" id="IPR036576">
    <property type="entry name" value="WRKY_dom_sf"/>
</dbReference>
<evidence type="ECO:0000256" key="1">
    <source>
        <dbReference type="ARBA" id="ARBA00004123"/>
    </source>
</evidence>
<dbReference type="PANTHER" id="PTHR32096:SF99">
    <property type="entry name" value="WRKY FAMILY TRANSCRIPTION FACTOR-RELATED"/>
    <property type="match status" value="1"/>
</dbReference>
<dbReference type="GO" id="GO:0003700">
    <property type="term" value="F:DNA-binding transcription factor activity"/>
    <property type="evidence" value="ECO:0007669"/>
    <property type="project" value="InterPro"/>
</dbReference>
<feature type="region of interest" description="Disordered" evidence="6">
    <location>
        <begin position="74"/>
        <end position="100"/>
    </location>
</feature>
<proteinExistence type="predicted"/>
<keyword evidence="2" id="KW-0805">Transcription regulation</keyword>
<dbReference type="EMBL" id="SZYD01000014">
    <property type="protein sequence ID" value="KAD4178408.1"/>
    <property type="molecule type" value="Genomic_DNA"/>
</dbReference>
<dbReference type="GO" id="GO:0005634">
    <property type="term" value="C:nucleus"/>
    <property type="evidence" value="ECO:0007669"/>
    <property type="project" value="UniProtKB-SubCell"/>
</dbReference>
<dbReference type="SUPFAM" id="SSF118290">
    <property type="entry name" value="WRKY DNA-binding domain"/>
    <property type="match status" value="1"/>
</dbReference>
<feature type="domain" description="WRKY" evidence="7">
    <location>
        <begin position="117"/>
        <end position="185"/>
    </location>
</feature>
<evidence type="ECO:0000259" key="7">
    <source>
        <dbReference type="PROSITE" id="PS50811"/>
    </source>
</evidence>
<evidence type="ECO:0000256" key="2">
    <source>
        <dbReference type="ARBA" id="ARBA00023015"/>
    </source>
</evidence>
<reference evidence="8 9" key="1">
    <citation type="submission" date="2019-05" db="EMBL/GenBank/DDBJ databases">
        <title>Mikania micrantha, genome provides insights into the molecular mechanism of rapid growth.</title>
        <authorList>
            <person name="Liu B."/>
        </authorList>
    </citation>
    <scope>NUCLEOTIDE SEQUENCE [LARGE SCALE GENOMIC DNA]</scope>
    <source>
        <strain evidence="8">NLD-2019</strain>
        <tissue evidence="8">Leaf</tissue>
    </source>
</reference>
<organism evidence="8 9">
    <name type="scientific">Mikania micrantha</name>
    <name type="common">bitter vine</name>
    <dbReference type="NCBI Taxonomy" id="192012"/>
    <lineage>
        <taxon>Eukaryota</taxon>
        <taxon>Viridiplantae</taxon>
        <taxon>Streptophyta</taxon>
        <taxon>Embryophyta</taxon>
        <taxon>Tracheophyta</taxon>
        <taxon>Spermatophyta</taxon>
        <taxon>Magnoliopsida</taxon>
        <taxon>eudicotyledons</taxon>
        <taxon>Gunneridae</taxon>
        <taxon>Pentapetalae</taxon>
        <taxon>asterids</taxon>
        <taxon>campanulids</taxon>
        <taxon>Asterales</taxon>
        <taxon>Asteraceae</taxon>
        <taxon>Asteroideae</taxon>
        <taxon>Heliantheae alliance</taxon>
        <taxon>Eupatorieae</taxon>
        <taxon>Mikania</taxon>
    </lineage>
</organism>
<name>A0A5N6MVL0_9ASTR</name>
<sequence>MDACARIINELTQGMDYAMQLKSVLSSESHSETKHVLIHHIISSYDRAILMVNQGEYGGQTQPMLAQPELSVSIESPRSPDANQPLDDQQEDKVVSKKSKAMPTWENHIRISTDSYGLEGNTDDGYSWRKYGQKDILGSKFPRSYYRCSYRYIHQCMAKKQVQRTNEDPTVFEVTYKGQHTCNPTTAPEKHETQQNSNQLLLTPRSEDLIVSSTSSGLDATVPRGSFSFPSPSFGSIQQTQFLNETDYFGVLQGYSPSFIAPGFQHHDESDLSAGINDADLAPLAFPADPQQDLSQNFPFNKSSDQMLSSLAVHSMSFGSSLTAAQCQQLLQFLQSTHLGSANYDSTQPQTVNDSSTATISSANFAGPFSEEATGSW</sequence>
<dbReference type="PANTHER" id="PTHR32096">
    <property type="entry name" value="WRKY TRANSCRIPTION FACTOR 30-RELATED-RELATED"/>
    <property type="match status" value="1"/>
</dbReference>
<evidence type="ECO:0000256" key="3">
    <source>
        <dbReference type="ARBA" id="ARBA00023125"/>
    </source>
</evidence>
<keyword evidence="4" id="KW-0804">Transcription</keyword>
<evidence type="ECO:0000256" key="5">
    <source>
        <dbReference type="ARBA" id="ARBA00023242"/>
    </source>
</evidence>
<dbReference type="Gene3D" id="2.20.25.80">
    <property type="entry name" value="WRKY domain"/>
    <property type="match status" value="1"/>
</dbReference>
<dbReference type="PROSITE" id="PS50811">
    <property type="entry name" value="WRKY"/>
    <property type="match status" value="1"/>
</dbReference>
<evidence type="ECO:0000256" key="6">
    <source>
        <dbReference type="SAM" id="MobiDB-lite"/>
    </source>
</evidence>
<gene>
    <name evidence="8" type="ORF">E3N88_26999</name>
</gene>